<evidence type="ECO:0000313" key="7">
    <source>
        <dbReference type="Proteomes" id="UP000332933"/>
    </source>
</evidence>
<dbReference type="PANTHER" id="PTHR13486:SF2">
    <property type="entry name" value="SPLICING FACTOR C9ORF78"/>
    <property type="match status" value="1"/>
</dbReference>
<evidence type="ECO:0000313" key="6">
    <source>
        <dbReference type="EMBL" id="VFT90345.1"/>
    </source>
</evidence>
<dbReference type="GO" id="GO:0000398">
    <property type="term" value="P:mRNA splicing, via spliceosome"/>
    <property type="evidence" value="ECO:0007669"/>
    <property type="project" value="TreeGrafter"/>
</dbReference>
<feature type="compositionally biased region" description="Basic and acidic residues" evidence="4">
    <location>
        <begin position="213"/>
        <end position="230"/>
    </location>
</feature>
<feature type="region of interest" description="Disordered" evidence="4">
    <location>
        <begin position="1"/>
        <end position="28"/>
    </location>
</feature>
<evidence type="ECO:0000256" key="1">
    <source>
        <dbReference type="ARBA" id="ARBA00004123"/>
    </source>
</evidence>
<comment type="similarity">
    <text evidence="2">Belongs to the TLS1 family.</text>
</comment>
<evidence type="ECO:0000313" key="5">
    <source>
        <dbReference type="EMBL" id="KAF0695685.1"/>
    </source>
</evidence>
<sequence length="230" mass="25310">MFKARAKKEKNVRKRPVEEVNDEDNGSELSLEELRALKEDQKFRDRKKPQLGEQPRAAVAATSAGASSDRNASTATLDGQFTTQSKSTSGHVYEEIKNKYIEERLREKYAVPTVEVVSQARSEELELYRIPDHLRGPMNMPDEPAASGRSILSWNAGIAEVGLPAADAQDMVAAMKSALDNREAKGTTKPSKDLPTNMSSNFTQRGGGAAAAADKRALESFRQTRREEAT</sequence>
<comment type="subcellular location">
    <subcellularLocation>
        <location evidence="1">Nucleus</location>
    </subcellularLocation>
</comment>
<evidence type="ECO:0000256" key="2">
    <source>
        <dbReference type="ARBA" id="ARBA00007643"/>
    </source>
</evidence>
<organism evidence="6 7">
    <name type="scientific">Aphanomyces stellatus</name>
    <dbReference type="NCBI Taxonomy" id="120398"/>
    <lineage>
        <taxon>Eukaryota</taxon>
        <taxon>Sar</taxon>
        <taxon>Stramenopiles</taxon>
        <taxon>Oomycota</taxon>
        <taxon>Saprolegniomycetes</taxon>
        <taxon>Saprolegniales</taxon>
        <taxon>Verrucalvaceae</taxon>
        <taxon>Aphanomyces</taxon>
    </lineage>
</organism>
<dbReference type="OrthoDB" id="5627at2759"/>
<reference evidence="5" key="2">
    <citation type="submission" date="2019-06" db="EMBL/GenBank/DDBJ databases">
        <title>Genomics analysis of Aphanomyces spp. identifies a new class of oomycete effector associated with host adaptation.</title>
        <authorList>
            <person name="Gaulin E."/>
        </authorList>
    </citation>
    <scope>NUCLEOTIDE SEQUENCE</scope>
    <source>
        <strain evidence="5">CBS 578.67</strain>
    </source>
</reference>
<feature type="compositionally biased region" description="Basic residues" evidence="4">
    <location>
        <begin position="1"/>
        <end position="14"/>
    </location>
</feature>
<feature type="region of interest" description="Disordered" evidence="4">
    <location>
        <begin position="40"/>
        <end position="89"/>
    </location>
</feature>
<feature type="compositionally biased region" description="Polar residues" evidence="4">
    <location>
        <begin position="69"/>
        <end position="89"/>
    </location>
</feature>
<reference evidence="6 7" key="1">
    <citation type="submission" date="2019-03" db="EMBL/GenBank/DDBJ databases">
        <authorList>
            <person name="Gaulin E."/>
            <person name="Dumas B."/>
        </authorList>
    </citation>
    <scope>NUCLEOTIDE SEQUENCE [LARGE SCALE GENOMIC DNA]</scope>
    <source>
        <strain evidence="6">CBS 568.67</strain>
    </source>
</reference>
<dbReference type="GO" id="GO:0005681">
    <property type="term" value="C:spliceosomal complex"/>
    <property type="evidence" value="ECO:0007669"/>
    <property type="project" value="TreeGrafter"/>
</dbReference>
<feature type="compositionally biased region" description="Polar residues" evidence="4">
    <location>
        <begin position="194"/>
        <end position="204"/>
    </location>
</feature>
<dbReference type="PANTHER" id="PTHR13486">
    <property type="entry name" value="TELOMERE LENGTH AND SILENCING PROTEIN 1 TLS1 FAMILY MEMBER"/>
    <property type="match status" value="1"/>
</dbReference>
<dbReference type="Proteomes" id="UP000332933">
    <property type="component" value="Unassembled WGS sequence"/>
</dbReference>
<feature type="compositionally biased region" description="Low complexity" evidence="4">
    <location>
        <begin position="57"/>
        <end position="68"/>
    </location>
</feature>
<dbReference type="InterPro" id="IPR010756">
    <property type="entry name" value="Tls1-like"/>
</dbReference>
<feature type="compositionally biased region" description="Basic and acidic residues" evidence="4">
    <location>
        <begin position="179"/>
        <end position="192"/>
    </location>
</feature>
<evidence type="ECO:0000256" key="3">
    <source>
        <dbReference type="ARBA" id="ARBA00023242"/>
    </source>
</evidence>
<proteinExistence type="inferred from homology"/>
<dbReference type="AlphaFoldDB" id="A0A485KZ67"/>
<name>A0A485KZ67_9STRA</name>
<dbReference type="EMBL" id="VJMH01005458">
    <property type="protein sequence ID" value="KAF0695685.1"/>
    <property type="molecule type" value="Genomic_DNA"/>
</dbReference>
<keyword evidence="3" id="KW-0539">Nucleus</keyword>
<dbReference type="EMBL" id="CAADRA010005479">
    <property type="protein sequence ID" value="VFT90345.1"/>
    <property type="molecule type" value="Genomic_DNA"/>
</dbReference>
<gene>
    <name evidence="6" type="primary">Aste57867_13507</name>
    <name evidence="5" type="ORF">As57867_013457</name>
    <name evidence="6" type="ORF">ASTE57867_13507</name>
</gene>
<protein>
    <submittedName>
        <fullName evidence="6">Aste57867_13507 protein</fullName>
    </submittedName>
</protein>
<keyword evidence="7" id="KW-1185">Reference proteome</keyword>
<feature type="region of interest" description="Disordered" evidence="4">
    <location>
        <begin position="179"/>
        <end position="230"/>
    </location>
</feature>
<evidence type="ECO:0000256" key="4">
    <source>
        <dbReference type="SAM" id="MobiDB-lite"/>
    </source>
</evidence>
<accession>A0A485KZ67</accession>